<dbReference type="RefSeq" id="WP_201657444.1">
    <property type="nucleotide sequence ID" value="NZ_JAEQNC010000005.1"/>
</dbReference>
<keyword evidence="3" id="KW-1185">Reference proteome</keyword>
<name>A0A936YT78_9HYPH</name>
<reference evidence="2" key="1">
    <citation type="submission" date="2021-01" db="EMBL/GenBank/DDBJ databases">
        <title>Rhizobium sp. strain KVB221 16S ribosomal RNA gene Genome sequencing and assembly.</title>
        <authorList>
            <person name="Kang M."/>
        </authorList>
    </citation>
    <scope>NUCLEOTIDE SEQUENCE</scope>
    <source>
        <strain evidence="2">KVB221</strain>
    </source>
</reference>
<keyword evidence="1" id="KW-0812">Transmembrane</keyword>
<dbReference type="AlphaFoldDB" id="A0A936YT78"/>
<comment type="caution">
    <text evidence="2">The sequence shown here is derived from an EMBL/GenBank/DDBJ whole genome shotgun (WGS) entry which is preliminary data.</text>
</comment>
<feature type="transmembrane region" description="Helical" evidence="1">
    <location>
        <begin position="12"/>
        <end position="36"/>
    </location>
</feature>
<gene>
    <name evidence="2" type="ORF">JJB09_10930</name>
</gene>
<evidence type="ECO:0000313" key="3">
    <source>
        <dbReference type="Proteomes" id="UP000633219"/>
    </source>
</evidence>
<feature type="transmembrane region" description="Helical" evidence="1">
    <location>
        <begin position="42"/>
        <end position="64"/>
    </location>
</feature>
<evidence type="ECO:0000256" key="1">
    <source>
        <dbReference type="SAM" id="Phobius"/>
    </source>
</evidence>
<sequence>MFDLIKRNLLKIVMLADGVVSLVAGTALTTFSSAIAGLFGPALPAIAVLGIGLFLLGWGVFHLAAGRAERISGRAVRIAIAGDAAWVAASAALLAIGWNGLSSLGVVAIAVLAIAVADIMLLKMVGLNARQTAVNA</sequence>
<dbReference type="EMBL" id="JAEQNC010000005">
    <property type="protein sequence ID" value="MBL0372541.1"/>
    <property type="molecule type" value="Genomic_DNA"/>
</dbReference>
<keyword evidence="1" id="KW-1133">Transmembrane helix</keyword>
<feature type="transmembrane region" description="Helical" evidence="1">
    <location>
        <begin position="104"/>
        <end position="122"/>
    </location>
</feature>
<dbReference type="Proteomes" id="UP000633219">
    <property type="component" value="Unassembled WGS sequence"/>
</dbReference>
<organism evidence="2 3">
    <name type="scientific">Rhizobium setariae</name>
    <dbReference type="NCBI Taxonomy" id="2801340"/>
    <lineage>
        <taxon>Bacteria</taxon>
        <taxon>Pseudomonadati</taxon>
        <taxon>Pseudomonadota</taxon>
        <taxon>Alphaproteobacteria</taxon>
        <taxon>Hyphomicrobiales</taxon>
        <taxon>Rhizobiaceae</taxon>
        <taxon>Rhizobium/Agrobacterium group</taxon>
        <taxon>Rhizobium</taxon>
    </lineage>
</organism>
<feature type="transmembrane region" description="Helical" evidence="1">
    <location>
        <begin position="76"/>
        <end position="98"/>
    </location>
</feature>
<protein>
    <submittedName>
        <fullName evidence="2">Uncharacterized protein</fullName>
    </submittedName>
</protein>
<accession>A0A936YT78</accession>
<proteinExistence type="predicted"/>
<evidence type="ECO:0000313" key="2">
    <source>
        <dbReference type="EMBL" id="MBL0372541.1"/>
    </source>
</evidence>
<keyword evidence="1" id="KW-0472">Membrane</keyword>